<protein>
    <recommendedName>
        <fullName evidence="2">DUF4397 domain-containing protein</fullName>
    </recommendedName>
</protein>
<gene>
    <name evidence="3" type="ORF">SAMN06297358_3800</name>
</gene>
<proteinExistence type="predicted"/>
<dbReference type="AlphaFoldDB" id="A0A286ADW4"/>
<keyword evidence="4" id="KW-1185">Reference proteome</keyword>
<dbReference type="InterPro" id="IPR025510">
    <property type="entry name" value="DUF4397"/>
</dbReference>
<evidence type="ECO:0000256" key="1">
    <source>
        <dbReference type="SAM" id="SignalP"/>
    </source>
</evidence>
<dbReference type="Proteomes" id="UP000219281">
    <property type="component" value="Unassembled WGS sequence"/>
</dbReference>
<dbReference type="EMBL" id="OCMT01000004">
    <property type="protein sequence ID" value="SOD20089.1"/>
    <property type="molecule type" value="Genomic_DNA"/>
</dbReference>
<evidence type="ECO:0000313" key="4">
    <source>
        <dbReference type="Proteomes" id="UP000219281"/>
    </source>
</evidence>
<feature type="domain" description="DUF4397" evidence="2">
    <location>
        <begin position="38"/>
        <end position="171"/>
    </location>
</feature>
<dbReference type="RefSeq" id="WP_097133568.1">
    <property type="nucleotide sequence ID" value="NZ_OCMT01000004.1"/>
</dbReference>
<feature type="chain" id="PRO_5012538291" description="DUF4397 domain-containing protein" evidence="1">
    <location>
        <begin position="25"/>
        <end position="255"/>
    </location>
</feature>
<accession>A0A286ADW4</accession>
<organism evidence="3 4">
    <name type="scientific">Pedobacter xixiisoli</name>
    <dbReference type="NCBI Taxonomy" id="1476464"/>
    <lineage>
        <taxon>Bacteria</taxon>
        <taxon>Pseudomonadati</taxon>
        <taxon>Bacteroidota</taxon>
        <taxon>Sphingobacteriia</taxon>
        <taxon>Sphingobacteriales</taxon>
        <taxon>Sphingobacteriaceae</taxon>
        <taxon>Pedobacter</taxon>
    </lineage>
</organism>
<dbReference type="PROSITE" id="PS51257">
    <property type="entry name" value="PROKAR_LIPOPROTEIN"/>
    <property type="match status" value="1"/>
</dbReference>
<name>A0A286ADW4_9SPHI</name>
<evidence type="ECO:0000313" key="3">
    <source>
        <dbReference type="EMBL" id="SOD20089.1"/>
    </source>
</evidence>
<feature type="signal peptide" evidence="1">
    <location>
        <begin position="1"/>
        <end position="24"/>
    </location>
</feature>
<keyword evidence="1" id="KW-0732">Signal</keyword>
<sequence length="255" mass="27299">MKNRLRVLIIGLISLALYSCEKNANQIIDTKEFNGPFLRGYNFSPSGPTVNVYVNDIKVTAIGSTNGKEATAGIAAYGVFPTTNSYVNLTSKGNVTVKSVIPSTATTNPGVVTSTINGDLQEGKYYSFFTCGLYNTTDKTTSSVILEDKIPTLDTAAAYLRFVNLVPNAPNGYDLVITNRATSQVINLSPTLAFKAASDFVKVPAGIYDLRASSVGGTVINRTELTISKSYVYSLITRGTAVTASTLAIDMTRNR</sequence>
<dbReference type="OrthoDB" id="9792011at2"/>
<evidence type="ECO:0000259" key="2">
    <source>
        <dbReference type="Pfam" id="PF14344"/>
    </source>
</evidence>
<reference evidence="4" key="1">
    <citation type="submission" date="2017-09" db="EMBL/GenBank/DDBJ databases">
        <authorList>
            <person name="Varghese N."/>
            <person name="Submissions S."/>
        </authorList>
    </citation>
    <scope>NUCLEOTIDE SEQUENCE [LARGE SCALE GENOMIC DNA]</scope>
    <source>
        <strain evidence="4">CGMCC 1.12803</strain>
    </source>
</reference>
<dbReference type="Pfam" id="PF14344">
    <property type="entry name" value="DUF4397"/>
    <property type="match status" value="1"/>
</dbReference>